<protein>
    <submittedName>
        <fullName evidence="6">Diacylglycerol kinase family enzyme</fullName>
    </submittedName>
</protein>
<dbReference type="InterPro" id="IPR016064">
    <property type="entry name" value="NAD/diacylglycerol_kinase_sf"/>
</dbReference>
<gene>
    <name evidence="6" type="ORF">SAMN04488090_1892</name>
</gene>
<keyword evidence="3 6" id="KW-0418">Kinase</keyword>
<evidence type="ECO:0000313" key="7">
    <source>
        <dbReference type="Proteomes" id="UP000198901"/>
    </source>
</evidence>
<proteinExistence type="predicted"/>
<evidence type="ECO:0000256" key="4">
    <source>
        <dbReference type="ARBA" id="ARBA00022840"/>
    </source>
</evidence>
<dbReference type="SUPFAM" id="SSF111331">
    <property type="entry name" value="NAD kinase/diacylglycerol kinase-like"/>
    <property type="match status" value="1"/>
</dbReference>
<evidence type="ECO:0000259" key="5">
    <source>
        <dbReference type="PROSITE" id="PS50146"/>
    </source>
</evidence>
<reference evidence="6 7" key="1">
    <citation type="submission" date="2016-10" db="EMBL/GenBank/DDBJ databases">
        <authorList>
            <person name="de Groot N.N."/>
        </authorList>
    </citation>
    <scope>NUCLEOTIDE SEQUENCE [LARGE SCALE GENOMIC DNA]</scope>
    <source>
        <strain evidence="6 7">DSM 21668</strain>
    </source>
</reference>
<dbReference type="Pfam" id="PF19279">
    <property type="entry name" value="YegS_C"/>
    <property type="match status" value="1"/>
</dbReference>
<keyword evidence="2" id="KW-0547">Nucleotide-binding</keyword>
<dbReference type="SMART" id="SM00046">
    <property type="entry name" value="DAGKc"/>
    <property type="match status" value="1"/>
</dbReference>
<dbReference type="GO" id="GO:0016301">
    <property type="term" value="F:kinase activity"/>
    <property type="evidence" value="ECO:0007669"/>
    <property type="project" value="UniProtKB-KW"/>
</dbReference>
<accession>A0A1G9N8X1</accession>
<sequence>MTETTAWFVVNPVSGVLPAARRKDILDYIHTQPGVRCLETHSAGHATELARQAVSEGIRKVIAVGGDGTVNEVAKGLTGSDTALGIVGIGSGNGLARHLKRSLKPFQAIDEALAGTSSRLIDTCYLDDIPFFCTAGIGFDAYVADAFSRQKTRGLSTYVKTTLSSFQTYRPGQYVIEGAGENRQVEAFSLTFANAGQYGNDAWIAPEARLDDGQIDVSILRPFPFFYAPVLGARLFGKSIAASPYRDRLSGEAFCLSSDRNLLLHYDGEPLQLDRKSVRISIRPLSLRIIA</sequence>
<dbReference type="EMBL" id="FNGS01000003">
    <property type="protein sequence ID" value="SDL82335.1"/>
    <property type="molecule type" value="Genomic_DNA"/>
</dbReference>
<evidence type="ECO:0000256" key="2">
    <source>
        <dbReference type="ARBA" id="ARBA00022741"/>
    </source>
</evidence>
<keyword evidence="4" id="KW-0067">ATP-binding</keyword>
<dbReference type="AlphaFoldDB" id="A0A1G9N8X1"/>
<dbReference type="Gene3D" id="2.60.200.40">
    <property type="match status" value="1"/>
</dbReference>
<dbReference type="PANTHER" id="PTHR12358">
    <property type="entry name" value="SPHINGOSINE KINASE"/>
    <property type="match status" value="1"/>
</dbReference>
<evidence type="ECO:0000256" key="1">
    <source>
        <dbReference type="ARBA" id="ARBA00022679"/>
    </source>
</evidence>
<evidence type="ECO:0000313" key="6">
    <source>
        <dbReference type="EMBL" id="SDL82335.1"/>
    </source>
</evidence>
<dbReference type="STRING" id="563176.SAMN04488090_1892"/>
<dbReference type="PANTHER" id="PTHR12358:SF106">
    <property type="entry name" value="LIPID KINASE YEGS"/>
    <property type="match status" value="1"/>
</dbReference>
<dbReference type="RefSeq" id="WP_176785501.1">
    <property type="nucleotide sequence ID" value="NZ_FNGS01000003.1"/>
</dbReference>
<dbReference type="Proteomes" id="UP000198901">
    <property type="component" value="Unassembled WGS sequence"/>
</dbReference>
<name>A0A1G9N8X1_9BACT</name>
<dbReference type="GO" id="GO:0005524">
    <property type="term" value="F:ATP binding"/>
    <property type="evidence" value="ECO:0007669"/>
    <property type="project" value="UniProtKB-KW"/>
</dbReference>
<dbReference type="Pfam" id="PF00781">
    <property type="entry name" value="DAGK_cat"/>
    <property type="match status" value="1"/>
</dbReference>
<dbReference type="InterPro" id="IPR045540">
    <property type="entry name" value="YegS/DAGK_C"/>
</dbReference>
<organism evidence="6 7">
    <name type="scientific">Siphonobacter aquaeclarae</name>
    <dbReference type="NCBI Taxonomy" id="563176"/>
    <lineage>
        <taxon>Bacteria</taxon>
        <taxon>Pseudomonadati</taxon>
        <taxon>Bacteroidota</taxon>
        <taxon>Cytophagia</taxon>
        <taxon>Cytophagales</taxon>
        <taxon>Cytophagaceae</taxon>
        <taxon>Siphonobacter</taxon>
    </lineage>
</organism>
<dbReference type="InterPro" id="IPR050187">
    <property type="entry name" value="Lipid_Phosphate_FormReg"/>
</dbReference>
<dbReference type="InterPro" id="IPR017438">
    <property type="entry name" value="ATP-NAD_kinase_N"/>
</dbReference>
<dbReference type="PROSITE" id="PS50146">
    <property type="entry name" value="DAGK"/>
    <property type="match status" value="1"/>
</dbReference>
<dbReference type="Gene3D" id="3.40.50.10330">
    <property type="entry name" value="Probable inorganic polyphosphate/atp-NAD kinase, domain 1"/>
    <property type="match status" value="1"/>
</dbReference>
<evidence type="ECO:0000256" key="3">
    <source>
        <dbReference type="ARBA" id="ARBA00022777"/>
    </source>
</evidence>
<dbReference type="GO" id="GO:0005886">
    <property type="term" value="C:plasma membrane"/>
    <property type="evidence" value="ECO:0007669"/>
    <property type="project" value="TreeGrafter"/>
</dbReference>
<dbReference type="InterPro" id="IPR001206">
    <property type="entry name" value="Diacylglycerol_kinase_cat_dom"/>
</dbReference>
<keyword evidence="7" id="KW-1185">Reference proteome</keyword>
<keyword evidence="1" id="KW-0808">Transferase</keyword>
<feature type="domain" description="DAGKc" evidence="5">
    <location>
        <begin position="35"/>
        <end position="130"/>
    </location>
</feature>